<comment type="caution">
    <text evidence="2">The sequence shown here is derived from an EMBL/GenBank/DDBJ whole genome shotgun (WGS) entry which is preliminary data.</text>
</comment>
<evidence type="ECO:0000313" key="3">
    <source>
        <dbReference type="Proteomes" id="UP001372338"/>
    </source>
</evidence>
<evidence type="ECO:0000313" key="2">
    <source>
        <dbReference type="EMBL" id="KAK7272919.1"/>
    </source>
</evidence>
<dbReference type="PANTHER" id="PTHR37194:SF2">
    <property type="entry name" value="T2E6.7-RELATED"/>
    <property type="match status" value="1"/>
</dbReference>
<feature type="region of interest" description="Disordered" evidence="1">
    <location>
        <begin position="232"/>
        <end position="266"/>
    </location>
</feature>
<accession>A0AAN9ICB4</accession>
<reference evidence="2 3" key="1">
    <citation type="submission" date="2024-01" db="EMBL/GenBank/DDBJ databases">
        <title>The genomes of 5 underutilized Papilionoideae crops provide insights into root nodulation and disease resistanc.</title>
        <authorList>
            <person name="Yuan L."/>
        </authorList>
    </citation>
    <scope>NUCLEOTIDE SEQUENCE [LARGE SCALE GENOMIC DNA]</scope>
    <source>
        <strain evidence="2">ZHUSHIDOU_FW_LH</strain>
        <tissue evidence="2">Leaf</tissue>
    </source>
</reference>
<evidence type="ECO:0000256" key="1">
    <source>
        <dbReference type="SAM" id="MobiDB-lite"/>
    </source>
</evidence>
<name>A0AAN9ICB4_CROPI</name>
<gene>
    <name evidence="2" type="ORF">RIF29_13961</name>
</gene>
<feature type="region of interest" description="Disordered" evidence="1">
    <location>
        <begin position="27"/>
        <end position="93"/>
    </location>
</feature>
<proteinExistence type="predicted"/>
<feature type="compositionally biased region" description="Gly residues" evidence="1">
    <location>
        <begin position="71"/>
        <end position="93"/>
    </location>
</feature>
<dbReference type="AlphaFoldDB" id="A0AAN9ICB4"/>
<dbReference type="EMBL" id="JAYWIO010000003">
    <property type="protein sequence ID" value="KAK7272919.1"/>
    <property type="molecule type" value="Genomic_DNA"/>
</dbReference>
<feature type="compositionally biased region" description="Low complexity" evidence="1">
    <location>
        <begin position="50"/>
        <end position="59"/>
    </location>
</feature>
<keyword evidence="3" id="KW-1185">Reference proteome</keyword>
<sequence length="266" mass="27229">MRGRRATVDLLCLAKSHGLREKHRIATKSDPVGEVSGTAPPVDPGPPAGLPYAALGPLAGPDPPAHMISTEGGGGGGGGVASSAGGAGGGGGGVGSSAKGDVLSLLFLPPSLPFVAAGRCVAVSAARCAAVSACGSLPFVSGDILFDEMPNKDVEVVLELHKYTLIEILRKMETDSCDATLPRTLVKATLCLGTESYSVLANNGSLLSEQLVSLKEQSMAILKEFITKHNAPQDVPDESLEASSSSSEVDEIPEKSHLKSKKTKFT</sequence>
<protein>
    <submittedName>
        <fullName evidence="2">Uncharacterized protein</fullName>
    </submittedName>
</protein>
<dbReference type="PANTHER" id="PTHR37194">
    <property type="entry name" value="T2E6.7-RELATED"/>
    <property type="match status" value="1"/>
</dbReference>
<dbReference type="Proteomes" id="UP001372338">
    <property type="component" value="Unassembled WGS sequence"/>
</dbReference>
<organism evidence="2 3">
    <name type="scientific">Crotalaria pallida</name>
    <name type="common">Smooth rattlebox</name>
    <name type="synonym">Crotalaria striata</name>
    <dbReference type="NCBI Taxonomy" id="3830"/>
    <lineage>
        <taxon>Eukaryota</taxon>
        <taxon>Viridiplantae</taxon>
        <taxon>Streptophyta</taxon>
        <taxon>Embryophyta</taxon>
        <taxon>Tracheophyta</taxon>
        <taxon>Spermatophyta</taxon>
        <taxon>Magnoliopsida</taxon>
        <taxon>eudicotyledons</taxon>
        <taxon>Gunneridae</taxon>
        <taxon>Pentapetalae</taxon>
        <taxon>rosids</taxon>
        <taxon>fabids</taxon>
        <taxon>Fabales</taxon>
        <taxon>Fabaceae</taxon>
        <taxon>Papilionoideae</taxon>
        <taxon>50 kb inversion clade</taxon>
        <taxon>genistoids sensu lato</taxon>
        <taxon>core genistoids</taxon>
        <taxon>Crotalarieae</taxon>
        <taxon>Crotalaria</taxon>
    </lineage>
</organism>